<dbReference type="PROSITE" id="PS00518">
    <property type="entry name" value="ZF_RING_1"/>
    <property type="match status" value="1"/>
</dbReference>
<dbReference type="InterPro" id="IPR001841">
    <property type="entry name" value="Znf_RING"/>
</dbReference>
<dbReference type="InterPro" id="IPR018957">
    <property type="entry name" value="Znf_C3HC4_RING-type"/>
</dbReference>
<dbReference type="RefSeq" id="XP_034248995.1">
    <property type="nucleotide sequence ID" value="XM_034393104.1"/>
</dbReference>
<name>A0A6P8ZV64_THRPL</name>
<reference evidence="7" key="1">
    <citation type="submission" date="2025-08" db="UniProtKB">
        <authorList>
            <consortium name="RefSeq"/>
        </authorList>
    </citation>
    <scope>IDENTIFICATION</scope>
    <source>
        <tissue evidence="7">Total insect</tissue>
    </source>
</reference>
<dbReference type="KEGG" id="tpal:117649919"/>
<organism evidence="7">
    <name type="scientific">Thrips palmi</name>
    <name type="common">Melon thrips</name>
    <dbReference type="NCBI Taxonomy" id="161013"/>
    <lineage>
        <taxon>Eukaryota</taxon>
        <taxon>Metazoa</taxon>
        <taxon>Ecdysozoa</taxon>
        <taxon>Arthropoda</taxon>
        <taxon>Hexapoda</taxon>
        <taxon>Insecta</taxon>
        <taxon>Pterygota</taxon>
        <taxon>Neoptera</taxon>
        <taxon>Paraneoptera</taxon>
        <taxon>Thysanoptera</taxon>
        <taxon>Terebrantia</taxon>
        <taxon>Thripoidea</taxon>
        <taxon>Thripidae</taxon>
        <taxon>Thrips</taxon>
    </lineage>
</organism>
<evidence type="ECO:0000256" key="4">
    <source>
        <dbReference type="PROSITE-ProRule" id="PRU00175"/>
    </source>
</evidence>
<dbReference type="SUPFAM" id="SSF57850">
    <property type="entry name" value="RING/U-box"/>
    <property type="match status" value="1"/>
</dbReference>
<evidence type="ECO:0000313" key="6">
    <source>
        <dbReference type="Proteomes" id="UP000515158"/>
    </source>
</evidence>
<keyword evidence="1" id="KW-0479">Metal-binding</keyword>
<evidence type="ECO:0000259" key="5">
    <source>
        <dbReference type="PROSITE" id="PS50089"/>
    </source>
</evidence>
<feature type="domain" description="RING-type" evidence="5">
    <location>
        <begin position="71"/>
        <end position="104"/>
    </location>
</feature>
<gene>
    <name evidence="7" type="primary">LOC117649919</name>
</gene>
<dbReference type="Proteomes" id="UP000515158">
    <property type="component" value="Unplaced"/>
</dbReference>
<proteinExistence type="predicted"/>
<accession>A0A6P8ZV64</accession>
<evidence type="ECO:0000256" key="3">
    <source>
        <dbReference type="ARBA" id="ARBA00022833"/>
    </source>
</evidence>
<dbReference type="InParanoid" id="A0A6P8ZV64"/>
<sequence length="116" mass="12799">MPQDSGPSRRRIVRALHLHLNISTPAGFLRASGMLRALFNDAQQDAPAAQAQPPPRAAPAPLVPEVNRPYCSICRSFSADSELPCSHKFCAECVRPWIRRHHTCAEAGFFSDVDFS</sequence>
<dbReference type="InterPro" id="IPR013083">
    <property type="entry name" value="Znf_RING/FYVE/PHD"/>
</dbReference>
<dbReference type="GO" id="GO:0008270">
    <property type="term" value="F:zinc ion binding"/>
    <property type="evidence" value="ECO:0007669"/>
    <property type="project" value="UniProtKB-KW"/>
</dbReference>
<protein>
    <submittedName>
        <fullName evidence="7">E3 ubiquitin-protein ligase SIRP1-like</fullName>
    </submittedName>
</protein>
<keyword evidence="6" id="KW-1185">Reference proteome</keyword>
<evidence type="ECO:0000256" key="1">
    <source>
        <dbReference type="ARBA" id="ARBA00022723"/>
    </source>
</evidence>
<dbReference type="InterPro" id="IPR017907">
    <property type="entry name" value="Znf_RING_CS"/>
</dbReference>
<keyword evidence="2 4" id="KW-0863">Zinc-finger</keyword>
<dbReference type="AlphaFoldDB" id="A0A6P8ZV64"/>
<keyword evidence="3" id="KW-0862">Zinc</keyword>
<dbReference type="GeneID" id="117649919"/>
<dbReference type="PROSITE" id="PS50089">
    <property type="entry name" value="ZF_RING_2"/>
    <property type="match status" value="1"/>
</dbReference>
<dbReference type="OrthoDB" id="426657at2759"/>
<evidence type="ECO:0000313" key="7">
    <source>
        <dbReference type="RefSeq" id="XP_034248995.1"/>
    </source>
</evidence>
<dbReference type="Gene3D" id="3.30.40.10">
    <property type="entry name" value="Zinc/RING finger domain, C3HC4 (zinc finger)"/>
    <property type="match status" value="1"/>
</dbReference>
<dbReference type="Pfam" id="PF00097">
    <property type="entry name" value="zf-C3HC4"/>
    <property type="match status" value="1"/>
</dbReference>
<evidence type="ECO:0000256" key="2">
    <source>
        <dbReference type="ARBA" id="ARBA00022771"/>
    </source>
</evidence>